<gene>
    <name evidence="1" type="ORF">BAZSYMA_ACONTIG00454_1</name>
</gene>
<sequence length="41" mass="4130">MACCNCATMASASISSSGLSSVLTIYSPLSMSSTKILTTLP</sequence>
<evidence type="ECO:0000313" key="2">
    <source>
        <dbReference type="Proteomes" id="UP000198988"/>
    </source>
</evidence>
<dbReference type="AlphaFoldDB" id="A0A1H6JN62"/>
<dbReference type="EMBL" id="CDSC02000051">
    <property type="protein sequence ID" value="SEH62004.1"/>
    <property type="molecule type" value="Genomic_DNA"/>
</dbReference>
<accession>A0A1H6JN62</accession>
<proteinExistence type="predicted"/>
<reference evidence="2" key="1">
    <citation type="submission" date="2016-06" db="EMBL/GenBank/DDBJ databases">
        <authorList>
            <person name="Petersen J."/>
            <person name="Sayavedra L."/>
        </authorList>
    </citation>
    <scope>NUCLEOTIDE SEQUENCE [LARGE SCALE GENOMIC DNA]</scope>
    <source>
        <strain evidence="2">BazSymA</strain>
    </source>
</reference>
<evidence type="ECO:0000313" key="1">
    <source>
        <dbReference type="EMBL" id="SEH62004.1"/>
    </source>
</evidence>
<protein>
    <submittedName>
        <fullName evidence="1">Secreted protein</fullName>
    </submittedName>
</protein>
<name>A0A1H6JN62_9GAMM</name>
<organism evidence="1 2">
    <name type="scientific">Bathymodiolus azoricus thioautotrophic gill symbiont</name>
    <dbReference type="NCBI Taxonomy" id="235205"/>
    <lineage>
        <taxon>Bacteria</taxon>
        <taxon>Pseudomonadati</taxon>
        <taxon>Pseudomonadota</taxon>
        <taxon>Gammaproteobacteria</taxon>
        <taxon>sulfur-oxidizing symbionts</taxon>
    </lineage>
</organism>
<dbReference type="Proteomes" id="UP000198988">
    <property type="component" value="Unassembled WGS sequence"/>
</dbReference>